<protein>
    <submittedName>
        <fullName evidence="1">Uncharacterized protein</fullName>
    </submittedName>
</protein>
<organism evidence="1 2">
    <name type="scientific">Nostoc flagelliforme CCNUN1</name>
    <dbReference type="NCBI Taxonomy" id="2038116"/>
    <lineage>
        <taxon>Bacteria</taxon>
        <taxon>Bacillati</taxon>
        <taxon>Cyanobacteriota</taxon>
        <taxon>Cyanophyceae</taxon>
        <taxon>Nostocales</taxon>
        <taxon>Nostocaceae</taxon>
        <taxon>Nostoc</taxon>
    </lineage>
</organism>
<evidence type="ECO:0000313" key="2">
    <source>
        <dbReference type="Proteomes" id="UP000232003"/>
    </source>
</evidence>
<proteinExistence type="predicted"/>
<gene>
    <name evidence="1" type="ORF">COO91_07423</name>
</gene>
<keyword evidence="2" id="KW-1185">Reference proteome</keyword>
<reference evidence="1 2" key="1">
    <citation type="submission" date="2017-11" db="EMBL/GenBank/DDBJ databases">
        <title>Complete genome of a free-living desiccation-tolerant cyanobacterium and its photosynthetic adaptation to extreme terrestrial habitat.</title>
        <authorList>
            <person name="Shang J."/>
        </authorList>
    </citation>
    <scope>NUCLEOTIDE SEQUENCE [LARGE SCALE GENOMIC DNA]</scope>
    <source>
        <strain evidence="1 2">CCNUN1</strain>
    </source>
</reference>
<name>A0A2K8T2X7_9NOSO</name>
<dbReference type="EMBL" id="CP024785">
    <property type="protein sequence ID" value="AUB41375.1"/>
    <property type="molecule type" value="Genomic_DNA"/>
</dbReference>
<dbReference type="Proteomes" id="UP000232003">
    <property type="component" value="Chromosome"/>
</dbReference>
<evidence type="ECO:0000313" key="1">
    <source>
        <dbReference type="EMBL" id="AUB41375.1"/>
    </source>
</evidence>
<accession>A0A2K8T2X7</accession>
<dbReference type="KEGG" id="nfl:COO91_07423"/>
<sequence>MTGNRLSDRLPSSAGLNIDCETKYYKLIVIANLFYHKPITNYFLNPKYVSNCLFLASKVLSLYSDRQLSPTRSNQSCSKAD</sequence>
<dbReference type="RefSeq" id="WP_208766543.1">
    <property type="nucleotide sequence ID" value="NZ_CP024785.1"/>
</dbReference>
<dbReference type="AlphaFoldDB" id="A0A2K8T2X7"/>